<dbReference type="InterPro" id="IPR016135">
    <property type="entry name" value="UBQ-conjugating_enzyme/RWD"/>
</dbReference>
<dbReference type="PROSITE" id="PS50127">
    <property type="entry name" value="UBC_2"/>
    <property type="match status" value="1"/>
</dbReference>
<feature type="domain" description="EF-hand" evidence="4">
    <location>
        <begin position="210"/>
        <end position="245"/>
    </location>
</feature>
<dbReference type="InterPro" id="IPR002048">
    <property type="entry name" value="EF_hand_dom"/>
</dbReference>
<dbReference type="SUPFAM" id="SSF47473">
    <property type="entry name" value="EF-hand"/>
    <property type="match status" value="1"/>
</dbReference>
<evidence type="ECO:0008006" key="7">
    <source>
        <dbReference type="Google" id="ProtNLM"/>
    </source>
</evidence>
<reference evidence="5" key="1">
    <citation type="submission" date="2023-01" db="EMBL/GenBank/DDBJ databases">
        <title>Metagenome sequencing of chrysophaentin producing Chrysophaeum taylorii.</title>
        <authorList>
            <person name="Davison J."/>
            <person name="Bewley C."/>
        </authorList>
    </citation>
    <scope>NUCLEOTIDE SEQUENCE</scope>
    <source>
        <strain evidence="5">NIES-1699</strain>
    </source>
</reference>
<dbReference type="Gene3D" id="1.10.238.10">
    <property type="entry name" value="EF-hand"/>
    <property type="match status" value="1"/>
</dbReference>
<dbReference type="PROSITE" id="PS00018">
    <property type="entry name" value="EF_HAND_1"/>
    <property type="match status" value="1"/>
</dbReference>
<dbReference type="InterPro" id="IPR000608">
    <property type="entry name" value="UBC"/>
</dbReference>
<dbReference type="InterPro" id="IPR018247">
    <property type="entry name" value="EF_Hand_1_Ca_BS"/>
</dbReference>
<feature type="compositionally biased region" description="Low complexity" evidence="2">
    <location>
        <begin position="34"/>
        <end position="43"/>
    </location>
</feature>
<comment type="caution">
    <text evidence="5">The sequence shown here is derived from an EMBL/GenBank/DDBJ whole genome shotgun (WGS) entry which is preliminary data.</text>
</comment>
<feature type="domain" description="UBC core" evidence="3">
    <location>
        <begin position="350"/>
        <end position="502"/>
    </location>
</feature>
<gene>
    <name evidence="5" type="ORF">CTAYLR_006866</name>
</gene>
<feature type="domain" description="EF-hand" evidence="4">
    <location>
        <begin position="265"/>
        <end position="300"/>
    </location>
</feature>
<dbReference type="CDD" id="cd00051">
    <property type="entry name" value="EFh"/>
    <property type="match status" value="1"/>
</dbReference>
<dbReference type="CDD" id="cd00195">
    <property type="entry name" value="UBCc_UEV"/>
    <property type="match status" value="1"/>
</dbReference>
<dbReference type="SMART" id="SM00054">
    <property type="entry name" value="EFh"/>
    <property type="match status" value="3"/>
</dbReference>
<keyword evidence="1" id="KW-0106">Calcium</keyword>
<keyword evidence="6" id="KW-1185">Reference proteome</keyword>
<evidence type="ECO:0000259" key="3">
    <source>
        <dbReference type="PROSITE" id="PS50127"/>
    </source>
</evidence>
<evidence type="ECO:0000313" key="6">
    <source>
        <dbReference type="Proteomes" id="UP001230188"/>
    </source>
</evidence>
<dbReference type="EMBL" id="JAQMWT010000673">
    <property type="protein sequence ID" value="KAJ8598443.1"/>
    <property type="molecule type" value="Genomic_DNA"/>
</dbReference>
<evidence type="ECO:0000256" key="2">
    <source>
        <dbReference type="SAM" id="MobiDB-lite"/>
    </source>
</evidence>
<dbReference type="InterPro" id="IPR011992">
    <property type="entry name" value="EF-hand-dom_pair"/>
</dbReference>
<evidence type="ECO:0000259" key="4">
    <source>
        <dbReference type="PROSITE" id="PS50222"/>
    </source>
</evidence>
<dbReference type="SUPFAM" id="SSF54495">
    <property type="entry name" value="UBC-like"/>
    <property type="match status" value="1"/>
</dbReference>
<proteinExistence type="predicted"/>
<dbReference type="AlphaFoldDB" id="A0AAD7U5I1"/>
<sequence>MSDDSGWEPKRAVRRRTRGGQGVVVVTPVEAPKQQQQQRQQTQQRRRRRCLGGPRVIEERACAVGDVGAGRVGLYVPQHVRCALTAVEVETLSNAGEELSRRSLEGLMESLGMPDRVDECAAAVGHGASAVDVAAWISRDRLQNDRTPAPALPLPPCCENLACFASPNAPPPDSSSNRELYTLYVGWTRKEGSITATVAFRMLQTCGYQAAYEDVSRVFEEVDVGSKGALAFHEFCALLANLNATDLVLKKRARACATSSEEYQQDLALFRHHYEAFDLSGDGRLDFDELRAALHELGFDVSVRRLRQLMADVTNGESINFGEFLRLMRRFDVRRDNLNAIIAKRGGGCVGTAALLAHFQALAIPPIGVHDLRLADLPRKGPTIEAVILGSSLRGTPYANALLRLHVQASPGYPLQPPVAFFSRRLFHLNFDIALDGTTHLAQLLHKWDATWRLKTLLQRVCALLRDPDPNLLPPDLYAGTRYDVTLADPRKALAHPPGYDLRTKKAQNKLTAEVAHLFHKRRAHYDALAKAFADRHLEPFDDASYRPDK</sequence>
<protein>
    <recommendedName>
        <fullName evidence="7">Calmodulin</fullName>
    </recommendedName>
</protein>
<evidence type="ECO:0000256" key="1">
    <source>
        <dbReference type="ARBA" id="ARBA00022837"/>
    </source>
</evidence>
<accession>A0AAD7U5I1</accession>
<dbReference type="PROSITE" id="PS50222">
    <property type="entry name" value="EF_HAND_2"/>
    <property type="match status" value="2"/>
</dbReference>
<dbReference type="Proteomes" id="UP001230188">
    <property type="component" value="Unassembled WGS sequence"/>
</dbReference>
<dbReference type="Gene3D" id="3.10.110.10">
    <property type="entry name" value="Ubiquitin Conjugating Enzyme"/>
    <property type="match status" value="1"/>
</dbReference>
<dbReference type="GO" id="GO:0005509">
    <property type="term" value="F:calcium ion binding"/>
    <property type="evidence" value="ECO:0007669"/>
    <property type="project" value="InterPro"/>
</dbReference>
<organism evidence="5 6">
    <name type="scientific">Chrysophaeum taylorii</name>
    <dbReference type="NCBI Taxonomy" id="2483200"/>
    <lineage>
        <taxon>Eukaryota</taxon>
        <taxon>Sar</taxon>
        <taxon>Stramenopiles</taxon>
        <taxon>Ochrophyta</taxon>
        <taxon>Pelagophyceae</taxon>
        <taxon>Pelagomonadales</taxon>
        <taxon>Pelagomonadaceae</taxon>
        <taxon>Chrysophaeum</taxon>
    </lineage>
</organism>
<name>A0AAD7U5I1_9STRA</name>
<dbReference type="Pfam" id="PF00179">
    <property type="entry name" value="UQ_con"/>
    <property type="match status" value="1"/>
</dbReference>
<feature type="region of interest" description="Disordered" evidence="2">
    <location>
        <begin position="1"/>
        <end position="49"/>
    </location>
</feature>
<evidence type="ECO:0000313" key="5">
    <source>
        <dbReference type="EMBL" id="KAJ8598443.1"/>
    </source>
</evidence>